<accession>A0ABU0TCC4</accession>
<protein>
    <recommendedName>
        <fullName evidence="4">DUF222 domain-containing protein</fullName>
    </recommendedName>
</protein>
<evidence type="ECO:0000256" key="1">
    <source>
        <dbReference type="SAM" id="MobiDB-lite"/>
    </source>
</evidence>
<reference evidence="2 3" key="1">
    <citation type="submission" date="2023-07" db="EMBL/GenBank/DDBJ databases">
        <title>Comparative genomics of wheat-associated soil bacteria to identify genetic determinants of phenazine resistance.</title>
        <authorList>
            <person name="Mouncey N."/>
        </authorList>
    </citation>
    <scope>NUCLEOTIDE SEQUENCE [LARGE SCALE GENOMIC DNA]</scope>
    <source>
        <strain evidence="2 3">V2I4</strain>
    </source>
</reference>
<feature type="compositionally biased region" description="Polar residues" evidence="1">
    <location>
        <begin position="29"/>
        <end position="44"/>
    </location>
</feature>
<organism evidence="2 3">
    <name type="scientific">Streptomyces umbrinus</name>
    <dbReference type="NCBI Taxonomy" id="67370"/>
    <lineage>
        <taxon>Bacteria</taxon>
        <taxon>Bacillati</taxon>
        <taxon>Actinomycetota</taxon>
        <taxon>Actinomycetes</taxon>
        <taxon>Kitasatosporales</taxon>
        <taxon>Streptomycetaceae</taxon>
        <taxon>Streptomyces</taxon>
        <taxon>Streptomyces phaeochromogenes group</taxon>
    </lineage>
</organism>
<dbReference type="RefSeq" id="WP_307530719.1">
    <property type="nucleotide sequence ID" value="NZ_JAUSZI010000002.1"/>
</dbReference>
<evidence type="ECO:0000313" key="3">
    <source>
        <dbReference type="Proteomes" id="UP001230328"/>
    </source>
</evidence>
<proteinExistence type="predicted"/>
<dbReference type="EMBL" id="JAUSZI010000002">
    <property type="protein sequence ID" value="MDQ1033452.1"/>
    <property type="molecule type" value="Genomic_DNA"/>
</dbReference>
<dbReference type="Proteomes" id="UP001230328">
    <property type="component" value="Unassembled WGS sequence"/>
</dbReference>
<keyword evidence="3" id="KW-1185">Reference proteome</keyword>
<feature type="region of interest" description="Disordered" evidence="1">
    <location>
        <begin position="24"/>
        <end position="44"/>
    </location>
</feature>
<comment type="caution">
    <text evidence="2">The sequence shown here is derived from an EMBL/GenBank/DDBJ whole genome shotgun (WGS) entry which is preliminary data.</text>
</comment>
<name>A0ABU0TCC4_9ACTN</name>
<evidence type="ECO:0000313" key="2">
    <source>
        <dbReference type="EMBL" id="MDQ1033452.1"/>
    </source>
</evidence>
<gene>
    <name evidence="2" type="ORF">QF035_011034</name>
</gene>
<evidence type="ECO:0008006" key="4">
    <source>
        <dbReference type="Google" id="ProtNLM"/>
    </source>
</evidence>
<sequence length="276" mass="28816">MGTSGSYGGSGSAEWSAAHDAFDALPATGTGSANSPDTTDLPDSQQQFLDDVVQALANALNKDDADHGTVPAGGYPLSALIAPARGGGGGAGGAAGPGRVGGGSQRQVLKGSSRGAAALAGAYALRNGDATQLRELGLDFTELSGLPRRTQISRILQAVLGDAGHPDEAALRRATVKHVKDVLLAAEPPTPEDSLRSLVADWIYELGLVELQSQKASDNLTPEEAVRKQGWLRSWLQRKVRHISVPDTRRMTVKEFTATAARVTREALRILHAGRS</sequence>